<name>A0A1F5ZKN0_9BACT</name>
<evidence type="ECO:0000256" key="7">
    <source>
        <dbReference type="ARBA" id="ARBA00022840"/>
    </source>
</evidence>
<dbReference type="PIRSF" id="PIRSF004602">
    <property type="entry name" value="ATPgrasp_PurP"/>
    <property type="match status" value="1"/>
</dbReference>
<evidence type="ECO:0000256" key="1">
    <source>
        <dbReference type="ARBA" id="ARBA00001936"/>
    </source>
</evidence>
<dbReference type="STRING" id="1798375.A2773_00325"/>
<dbReference type="HAMAP" id="MF_01163">
    <property type="entry name" value="IMP_biosynth_PurP"/>
    <property type="match status" value="1"/>
</dbReference>
<dbReference type="Proteomes" id="UP000177383">
    <property type="component" value="Unassembled WGS sequence"/>
</dbReference>
<evidence type="ECO:0000313" key="12">
    <source>
        <dbReference type="EMBL" id="OGG13040.1"/>
    </source>
</evidence>
<keyword evidence="6" id="KW-0658">Purine biosynthesis</keyword>
<dbReference type="InterPro" id="IPR011761">
    <property type="entry name" value="ATP-grasp"/>
</dbReference>
<dbReference type="Gene3D" id="3.30.1490.20">
    <property type="entry name" value="ATP-grasp fold, A domain"/>
    <property type="match status" value="1"/>
</dbReference>
<dbReference type="Gene3D" id="3.30.470.20">
    <property type="entry name" value="ATP-grasp fold, B domain"/>
    <property type="match status" value="1"/>
</dbReference>
<evidence type="ECO:0000256" key="8">
    <source>
        <dbReference type="ARBA" id="ARBA00022842"/>
    </source>
</evidence>
<evidence type="ECO:0000259" key="11">
    <source>
        <dbReference type="PROSITE" id="PS50975"/>
    </source>
</evidence>
<keyword evidence="7 10" id="KW-0067">ATP-binding</keyword>
<dbReference type="InterPro" id="IPR013815">
    <property type="entry name" value="ATP_grasp_subdomain_1"/>
</dbReference>
<reference evidence="12 13" key="1">
    <citation type="journal article" date="2016" name="Nat. Commun.">
        <title>Thousands of microbial genomes shed light on interconnected biogeochemical processes in an aquifer system.</title>
        <authorList>
            <person name="Anantharaman K."/>
            <person name="Brown C.T."/>
            <person name="Hug L.A."/>
            <person name="Sharon I."/>
            <person name="Castelle C.J."/>
            <person name="Probst A.J."/>
            <person name="Thomas B.C."/>
            <person name="Singh A."/>
            <person name="Wilkins M.J."/>
            <person name="Karaoz U."/>
            <person name="Brodie E.L."/>
            <person name="Williams K.H."/>
            <person name="Hubbard S.S."/>
            <person name="Banfield J.F."/>
        </authorList>
    </citation>
    <scope>NUCLEOTIDE SEQUENCE [LARGE SCALE GENOMIC DNA]</scope>
</reference>
<dbReference type="InterPro" id="IPR023656">
    <property type="entry name" value="IMP_biosynth_PurP"/>
</dbReference>
<sequence>MKYTIATLASHSCLQILKGAKDEGFATLAISTPKRVSFYKRFSFIDQVLEIPSFTDLYKIEDKLKKQNIIIIPHGSFVAYLGADYDKKLTLPHFGNKKVLIWEGDRLKQRLWLEKAGLRLPKLYKKPEDINKIVIVKLHGAKGGSGYFVAKNKADFDKKIGSLKAKEYIIQEYIVGVPVYLQFFYSKLTDTVELLGVDRRYESNVDAVGRLPHFYQEDLEIEPSYTVAGNFPIVIRESLLPKAYQMAESVVRLSQKLIPTVGLYGPFCLETIITTDLEFYCIEISCRIVAGTNVFRQGSVYSDYHFPNESMTTGRRVAREIKEAIELGRLKEILN</sequence>
<evidence type="ECO:0000256" key="2">
    <source>
        <dbReference type="ARBA" id="ARBA00001946"/>
    </source>
</evidence>
<keyword evidence="3" id="KW-0436">Ligase</keyword>
<dbReference type="Pfam" id="PF06973">
    <property type="entry name" value="DUF1297"/>
    <property type="match status" value="1"/>
</dbReference>
<proteinExistence type="inferred from homology"/>
<comment type="cofactor">
    <cofactor evidence="2">
        <name>Mg(2+)</name>
        <dbReference type="ChEBI" id="CHEBI:18420"/>
    </cofactor>
</comment>
<keyword evidence="5 10" id="KW-0547">Nucleotide-binding</keyword>
<evidence type="ECO:0000256" key="4">
    <source>
        <dbReference type="ARBA" id="ARBA00022723"/>
    </source>
</evidence>
<comment type="caution">
    <text evidence="12">The sequence shown here is derived from an EMBL/GenBank/DDBJ whole genome shotgun (WGS) entry which is preliminary data.</text>
</comment>
<dbReference type="InterPro" id="IPR016185">
    <property type="entry name" value="PreATP-grasp_dom_sf"/>
</dbReference>
<dbReference type="GO" id="GO:0005524">
    <property type="term" value="F:ATP binding"/>
    <property type="evidence" value="ECO:0007669"/>
    <property type="project" value="UniProtKB-UniRule"/>
</dbReference>
<dbReference type="GO" id="GO:0000287">
    <property type="term" value="F:magnesium ion binding"/>
    <property type="evidence" value="ECO:0007669"/>
    <property type="project" value="InterPro"/>
</dbReference>
<evidence type="ECO:0000256" key="6">
    <source>
        <dbReference type="ARBA" id="ARBA00022755"/>
    </source>
</evidence>
<keyword evidence="4" id="KW-0479">Metal-binding</keyword>
<dbReference type="GO" id="GO:0006188">
    <property type="term" value="P:IMP biosynthetic process"/>
    <property type="evidence" value="ECO:0007669"/>
    <property type="project" value="InterPro"/>
</dbReference>
<evidence type="ECO:0000256" key="9">
    <source>
        <dbReference type="ARBA" id="ARBA00023211"/>
    </source>
</evidence>
<dbReference type="EMBL" id="MFJE01000063">
    <property type="protein sequence ID" value="OGG13040.1"/>
    <property type="molecule type" value="Genomic_DNA"/>
</dbReference>
<accession>A0A1F5ZKN0</accession>
<keyword evidence="9" id="KW-0464">Manganese</keyword>
<dbReference type="SUPFAM" id="SSF52440">
    <property type="entry name" value="PreATP-grasp domain"/>
    <property type="match status" value="1"/>
</dbReference>
<feature type="domain" description="ATP-grasp" evidence="11">
    <location>
        <begin position="97"/>
        <end position="326"/>
    </location>
</feature>
<evidence type="ECO:0000256" key="5">
    <source>
        <dbReference type="ARBA" id="ARBA00022741"/>
    </source>
</evidence>
<dbReference type="PANTHER" id="PTHR38147:SF2">
    <property type="entry name" value="5-FORMAMINOIMIDAZOLE-4-CARBOXAMIDE-1-(BETA)-D-RIBOFURANOSYL 5'-MONOPHOSPHATE SYNTHETASE"/>
    <property type="match status" value="1"/>
</dbReference>
<dbReference type="PROSITE" id="PS50975">
    <property type="entry name" value="ATP_GRASP"/>
    <property type="match status" value="1"/>
</dbReference>
<dbReference type="SUPFAM" id="SSF56059">
    <property type="entry name" value="Glutathione synthetase ATP-binding domain-like"/>
    <property type="match status" value="1"/>
</dbReference>
<organism evidence="12 13">
    <name type="scientific">Candidatus Gottesmanbacteria bacterium RIFCSPHIGHO2_01_FULL_39_10</name>
    <dbReference type="NCBI Taxonomy" id="1798375"/>
    <lineage>
        <taxon>Bacteria</taxon>
        <taxon>Candidatus Gottesmaniibacteriota</taxon>
    </lineage>
</organism>
<dbReference type="Gene3D" id="3.40.50.20">
    <property type="match status" value="1"/>
</dbReference>
<dbReference type="AlphaFoldDB" id="A0A1F5ZKN0"/>
<evidence type="ECO:0000313" key="13">
    <source>
        <dbReference type="Proteomes" id="UP000177383"/>
    </source>
</evidence>
<dbReference type="GO" id="GO:0016879">
    <property type="term" value="F:ligase activity, forming carbon-nitrogen bonds"/>
    <property type="evidence" value="ECO:0007669"/>
    <property type="project" value="InterPro"/>
</dbReference>
<evidence type="ECO:0000256" key="3">
    <source>
        <dbReference type="ARBA" id="ARBA00022598"/>
    </source>
</evidence>
<comment type="cofactor">
    <cofactor evidence="1">
        <name>Mn(2+)</name>
        <dbReference type="ChEBI" id="CHEBI:29035"/>
    </cofactor>
</comment>
<dbReference type="InterPro" id="IPR009720">
    <property type="entry name" value="IMP_biosynth_PurP_C"/>
</dbReference>
<evidence type="ECO:0000256" key="10">
    <source>
        <dbReference type="PROSITE-ProRule" id="PRU00409"/>
    </source>
</evidence>
<keyword evidence="8" id="KW-0460">Magnesium</keyword>
<protein>
    <recommendedName>
        <fullName evidence="11">ATP-grasp domain-containing protein</fullName>
    </recommendedName>
</protein>
<dbReference type="Pfam" id="PF06849">
    <property type="entry name" value="DUF1246"/>
    <property type="match status" value="1"/>
</dbReference>
<gene>
    <name evidence="12" type="ORF">A2773_00325</name>
</gene>
<dbReference type="PANTHER" id="PTHR38147">
    <property type="entry name" value="5-FORMAMINOIMIDAZOLE-4-CARBOXAMIDE-1-(BETA)-D-RIBOFURANOSYL 5'-MONOPHOSPHATE SYNTHETASE-RELATED"/>
    <property type="match status" value="1"/>
</dbReference>
<dbReference type="InterPro" id="IPR010672">
    <property type="entry name" value="IMP_biosynth_PurP_N"/>
</dbReference>